<evidence type="ECO:0000256" key="7">
    <source>
        <dbReference type="SAM" id="SignalP"/>
    </source>
</evidence>
<evidence type="ECO:0000256" key="1">
    <source>
        <dbReference type="ARBA" id="ARBA00004651"/>
    </source>
</evidence>
<evidence type="ECO:0000259" key="8">
    <source>
        <dbReference type="Pfam" id="PF13396"/>
    </source>
</evidence>
<protein>
    <recommendedName>
        <fullName evidence="8">Cardiolipin synthase N-terminal domain-containing protein</fullName>
    </recommendedName>
</protein>
<evidence type="ECO:0000313" key="10">
    <source>
        <dbReference type="Proteomes" id="UP000799767"/>
    </source>
</evidence>
<feature type="domain" description="Cardiolipin synthase N-terminal" evidence="8">
    <location>
        <begin position="45"/>
        <end position="86"/>
    </location>
</feature>
<accession>A0A6A6Q286</accession>
<evidence type="ECO:0000256" key="4">
    <source>
        <dbReference type="ARBA" id="ARBA00022989"/>
    </source>
</evidence>
<organism evidence="9 10">
    <name type="scientific">Neohortaea acidophila</name>
    <dbReference type="NCBI Taxonomy" id="245834"/>
    <lineage>
        <taxon>Eukaryota</taxon>
        <taxon>Fungi</taxon>
        <taxon>Dikarya</taxon>
        <taxon>Ascomycota</taxon>
        <taxon>Pezizomycotina</taxon>
        <taxon>Dothideomycetes</taxon>
        <taxon>Dothideomycetidae</taxon>
        <taxon>Mycosphaerellales</taxon>
        <taxon>Teratosphaeriaceae</taxon>
        <taxon>Neohortaea</taxon>
    </lineage>
</organism>
<dbReference type="OrthoDB" id="5193244at2759"/>
<evidence type="ECO:0000256" key="2">
    <source>
        <dbReference type="ARBA" id="ARBA00022475"/>
    </source>
</evidence>
<sequence length="99" mass="10777">MFNAILPLLFSLLSCAYAAPLTAQKADGPIGLHVGGGIVGFLVLVLDVIVWIEVLQSTRPISHKLLWALLVFIFPIVGVIIYFLFSNRKAHMGGYEAIP</sequence>
<feature type="chain" id="PRO_5025368815" description="Cardiolipin synthase N-terminal domain-containing protein" evidence="7">
    <location>
        <begin position="19"/>
        <end position="99"/>
    </location>
</feature>
<keyword evidence="3 6" id="KW-0812">Transmembrane</keyword>
<feature type="transmembrane region" description="Helical" evidence="6">
    <location>
        <begin position="66"/>
        <end position="85"/>
    </location>
</feature>
<keyword evidence="4 6" id="KW-1133">Transmembrane helix</keyword>
<dbReference type="GeneID" id="54477568"/>
<evidence type="ECO:0000256" key="5">
    <source>
        <dbReference type="ARBA" id="ARBA00023136"/>
    </source>
</evidence>
<keyword evidence="10" id="KW-1185">Reference proteome</keyword>
<evidence type="ECO:0000256" key="6">
    <source>
        <dbReference type="SAM" id="Phobius"/>
    </source>
</evidence>
<dbReference type="Proteomes" id="UP000799767">
    <property type="component" value="Unassembled WGS sequence"/>
</dbReference>
<evidence type="ECO:0000313" key="9">
    <source>
        <dbReference type="EMBL" id="KAF2486362.1"/>
    </source>
</evidence>
<dbReference type="EMBL" id="MU001632">
    <property type="protein sequence ID" value="KAF2486362.1"/>
    <property type="molecule type" value="Genomic_DNA"/>
</dbReference>
<evidence type="ECO:0000256" key="3">
    <source>
        <dbReference type="ARBA" id="ARBA00022692"/>
    </source>
</evidence>
<gene>
    <name evidence="9" type="ORF">BDY17DRAFT_321165</name>
</gene>
<name>A0A6A6Q286_9PEZI</name>
<reference evidence="9" key="1">
    <citation type="journal article" date="2020" name="Stud. Mycol.">
        <title>101 Dothideomycetes genomes: a test case for predicting lifestyles and emergence of pathogens.</title>
        <authorList>
            <person name="Haridas S."/>
            <person name="Albert R."/>
            <person name="Binder M."/>
            <person name="Bloem J."/>
            <person name="Labutti K."/>
            <person name="Salamov A."/>
            <person name="Andreopoulos B."/>
            <person name="Baker S."/>
            <person name="Barry K."/>
            <person name="Bills G."/>
            <person name="Bluhm B."/>
            <person name="Cannon C."/>
            <person name="Castanera R."/>
            <person name="Culley D."/>
            <person name="Daum C."/>
            <person name="Ezra D."/>
            <person name="Gonzalez J."/>
            <person name="Henrissat B."/>
            <person name="Kuo A."/>
            <person name="Liang C."/>
            <person name="Lipzen A."/>
            <person name="Lutzoni F."/>
            <person name="Magnuson J."/>
            <person name="Mondo S."/>
            <person name="Nolan M."/>
            <person name="Ohm R."/>
            <person name="Pangilinan J."/>
            <person name="Park H.-J."/>
            <person name="Ramirez L."/>
            <person name="Alfaro M."/>
            <person name="Sun H."/>
            <person name="Tritt A."/>
            <person name="Yoshinaga Y."/>
            <person name="Zwiers L.-H."/>
            <person name="Turgeon B."/>
            <person name="Goodwin S."/>
            <person name="Spatafora J."/>
            <person name="Crous P."/>
            <person name="Grigoriev I."/>
        </authorList>
    </citation>
    <scope>NUCLEOTIDE SEQUENCE</scope>
    <source>
        <strain evidence="9">CBS 113389</strain>
    </source>
</reference>
<comment type="subcellular location">
    <subcellularLocation>
        <location evidence="1">Cell membrane</location>
        <topology evidence="1">Multi-pass membrane protein</topology>
    </subcellularLocation>
</comment>
<keyword evidence="2" id="KW-1003">Cell membrane</keyword>
<proteinExistence type="predicted"/>
<dbReference type="Pfam" id="PF13396">
    <property type="entry name" value="PLDc_N"/>
    <property type="match status" value="1"/>
</dbReference>
<dbReference type="RefSeq" id="XP_033592931.1">
    <property type="nucleotide sequence ID" value="XM_033736566.1"/>
</dbReference>
<keyword evidence="7" id="KW-0732">Signal</keyword>
<dbReference type="InterPro" id="IPR027379">
    <property type="entry name" value="CLS_N"/>
</dbReference>
<feature type="signal peptide" evidence="7">
    <location>
        <begin position="1"/>
        <end position="18"/>
    </location>
</feature>
<dbReference type="AlphaFoldDB" id="A0A6A6Q286"/>
<feature type="transmembrane region" description="Helical" evidence="6">
    <location>
        <begin position="34"/>
        <end position="54"/>
    </location>
</feature>
<keyword evidence="5 6" id="KW-0472">Membrane</keyword>
<dbReference type="GO" id="GO:0005886">
    <property type="term" value="C:plasma membrane"/>
    <property type="evidence" value="ECO:0007669"/>
    <property type="project" value="UniProtKB-SubCell"/>
</dbReference>